<proteinExistence type="predicted"/>
<dbReference type="Pfam" id="PF22936">
    <property type="entry name" value="Pol_BBD"/>
    <property type="match status" value="1"/>
</dbReference>
<dbReference type="Proteomes" id="UP001153555">
    <property type="component" value="Unassembled WGS sequence"/>
</dbReference>
<dbReference type="EMBL" id="CACSLK010035018">
    <property type="protein sequence ID" value="CAA0843297.1"/>
    <property type="molecule type" value="Genomic_DNA"/>
</dbReference>
<reference evidence="2" key="1">
    <citation type="submission" date="2019-12" db="EMBL/GenBank/DDBJ databases">
        <authorList>
            <person name="Scholes J."/>
        </authorList>
    </citation>
    <scope>NUCLEOTIDE SEQUENCE</scope>
</reference>
<organism evidence="2 3">
    <name type="scientific">Striga hermonthica</name>
    <name type="common">Purple witchweed</name>
    <name type="synonym">Buchnera hermonthica</name>
    <dbReference type="NCBI Taxonomy" id="68872"/>
    <lineage>
        <taxon>Eukaryota</taxon>
        <taxon>Viridiplantae</taxon>
        <taxon>Streptophyta</taxon>
        <taxon>Embryophyta</taxon>
        <taxon>Tracheophyta</taxon>
        <taxon>Spermatophyta</taxon>
        <taxon>Magnoliopsida</taxon>
        <taxon>eudicotyledons</taxon>
        <taxon>Gunneridae</taxon>
        <taxon>Pentapetalae</taxon>
        <taxon>asterids</taxon>
        <taxon>lamiids</taxon>
        <taxon>Lamiales</taxon>
        <taxon>Orobanchaceae</taxon>
        <taxon>Buchnereae</taxon>
        <taxon>Striga</taxon>
    </lineage>
</organism>
<evidence type="ECO:0000313" key="3">
    <source>
        <dbReference type="Proteomes" id="UP001153555"/>
    </source>
</evidence>
<name>A0A9N7RU46_STRHE</name>
<gene>
    <name evidence="2" type="ORF">SHERM_09072</name>
</gene>
<dbReference type="OrthoDB" id="1912561at2759"/>
<sequence>GTQISGLIRYKQLGLFRDVFKEGDVYCIGNYGLKPNNRRQRVNISHTLNLTHYYTILNLTKDWTGCIPPHRLRSPPPLPVQHPRPRTVVWLKPKAPWVKLNTDGTFDRHTGAAGGGGLIRDHGGASSLPSMGHSRPPRVMMQRFRRSRLYPDSGASAHVTNELGNLNIASEYDGQNQLQVGNGSGVSISHIGNTFLKCPDASKAFILKELLHVPCITKNLISVSKFAHDNDVYFEFYHTFCLVKDQTTQATLLRGKVKNGLYQFNFQPVKKSQA</sequence>
<feature type="domain" description="Retrovirus-related Pol polyprotein from transposon TNT 1-94-like beta-barrel" evidence="1">
    <location>
        <begin position="151"/>
        <end position="227"/>
    </location>
</feature>
<feature type="non-terminal residue" evidence="2">
    <location>
        <position position="274"/>
    </location>
</feature>
<feature type="non-terminal residue" evidence="2">
    <location>
        <position position="1"/>
    </location>
</feature>
<accession>A0A9N7RU46</accession>
<dbReference type="AlphaFoldDB" id="A0A9N7RU46"/>
<keyword evidence="3" id="KW-1185">Reference proteome</keyword>
<evidence type="ECO:0000259" key="1">
    <source>
        <dbReference type="Pfam" id="PF22936"/>
    </source>
</evidence>
<evidence type="ECO:0000313" key="2">
    <source>
        <dbReference type="EMBL" id="CAA0843297.1"/>
    </source>
</evidence>
<dbReference type="InterPro" id="IPR054722">
    <property type="entry name" value="PolX-like_BBD"/>
</dbReference>
<protein>
    <recommendedName>
        <fullName evidence="1">Retrovirus-related Pol polyprotein from transposon TNT 1-94-like beta-barrel domain-containing protein</fullName>
    </recommendedName>
</protein>
<comment type="caution">
    <text evidence="2">The sequence shown here is derived from an EMBL/GenBank/DDBJ whole genome shotgun (WGS) entry which is preliminary data.</text>
</comment>